<dbReference type="InterPro" id="IPR013106">
    <property type="entry name" value="Ig_V-set"/>
</dbReference>
<feature type="transmembrane region" description="Helical" evidence="5">
    <location>
        <begin position="603"/>
        <end position="627"/>
    </location>
</feature>
<dbReference type="SMART" id="SM00409">
    <property type="entry name" value="IG"/>
    <property type="match status" value="3"/>
</dbReference>
<evidence type="ECO:0000256" key="1">
    <source>
        <dbReference type="ARBA" id="ARBA00004370"/>
    </source>
</evidence>
<feature type="domain" description="Immunoglobulin" evidence="6">
    <location>
        <begin position="467"/>
        <end position="583"/>
    </location>
</feature>
<evidence type="ECO:0000256" key="2">
    <source>
        <dbReference type="ARBA" id="ARBA00022692"/>
    </source>
</evidence>
<proteinExistence type="predicted"/>
<dbReference type="PANTHER" id="PTHR11860:SF118">
    <property type="entry name" value="CMRF35-LIKE MOLECULE 3-RELATED"/>
    <property type="match status" value="1"/>
</dbReference>
<dbReference type="SUPFAM" id="SSF48726">
    <property type="entry name" value="Immunoglobulin"/>
    <property type="match status" value="3"/>
</dbReference>
<evidence type="ECO:0000313" key="7">
    <source>
        <dbReference type="EMBL" id="KAI2668950.1"/>
    </source>
</evidence>
<dbReference type="InterPro" id="IPR036179">
    <property type="entry name" value="Ig-like_dom_sf"/>
</dbReference>
<evidence type="ECO:0000256" key="5">
    <source>
        <dbReference type="SAM" id="Phobius"/>
    </source>
</evidence>
<evidence type="ECO:0000313" key="8">
    <source>
        <dbReference type="Proteomes" id="UP000830375"/>
    </source>
</evidence>
<reference evidence="7 8" key="1">
    <citation type="submission" date="2022-01" db="EMBL/GenBank/DDBJ databases">
        <title>A high-quality chromosome-level genome assembly of rohu carp, Labeo rohita.</title>
        <authorList>
            <person name="Arick M.A. II"/>
            <person name="Hsu C.-Y."/>
            <person name="Magbanua Z."/>
            <person name="Pechanova O."/>
            <person name="Grover C."/>
            <person name="Miller E."/>
            <person name="Thrash A."/>
            <person name="Ezzel L."/>
            <person name="Alam S."/>
            <person name="Benzie J."/>
            <person name="Hamilton M."/>
            <person name="Karsi A."/>
            <person name="Lawrence M.L."/>
            <person name="Peterson D.G."/>
        </authorList>
    </citation>
    <scope>NUCLEOTIDE SEQUENCE [LARGE SCALE GENOMIC DNA]</scope>
    <source>
        <strain evidence="8">BAU-BD-2019</strain>
        <tissue evidence="7">Blood</tissue>
    </source>
</reference>
<organism evidence="7 8">
    <name type="scientific">Labeo rohita</name>
    <name type="common">Indian major carp</name>
    <name type="synonym">Cyprinus rohita</name>
    <dbReference type="NCBI Taxonomy" id="84645"/>
    <lineage>
        <taxon>Eukaryota</taxon>
        <taxon>Metazoa</taxon>
        <taxon>Chordata</taxon>
        <taxon>Craniata</taxon>
        <taxon>Vertebrata</taxon>
        <taxon>Euteleostomi</taxon>
        <taxon>Actinopterygii</taxon>
        <taxon>Neopterygii</taxon>
        <taxon>Teleostei</taxon>
        <taxon>Ostariophysi</taxon>
        <taxon>Cypriniformes</taxon>
        <taxon>Cyprinidae</taxon>
        <taxon>Labeoninae</taxon>
        <taxon>Labeonini</taxon>
        <taxon>Labeo</taxon>
    </lineage>
</organism>
<dbReference type="EMBL" id="JACTAM010000001">
    <property type="protein sequence ID" value="KAI2668950.1"/>
    <property type="molecule type" value="Genomic_DNA"/>
</dbReference>
<gene>
    <name evidence="7" type="ORF">H4Q32_028753</name>
</gene>
<feature type="transmembrane region" description="Helical" evidence="5">
    <location>
        <begin position="146"/>
        <end position="168"/>
    </location>
</feature>
<feature type="transmembrane region" description="Helical" evidence="5">
    <location>
        <begin position="410"/>
        <end position="430"/>
    </location>
</feature>
<dbReference type="InterPro" id="IPR013783">
    <property type="entry name" value="Ig-like_fold"/>
</dbReference>
<keyword evidence="5" id="KW-1133">Transmembrane helix</keyword>
<dbReference type="PANTHER" id="PTHR11860">
    <property type="entry name" value="POLYMERIC-IMMUNOGLOBULIN RECEPTOR"/>
    <property type="match status" value="1"/>
</dbReference>
<keyword evidence="8" id="KW-1185">Reference proteome</keyword>
<sequence length="704" mass="78514">MKLRYMDTLEKVPQLHVPTAGPGPTQSISAEIHSPTERYTLKDSGTGTFTVNITDLQESDSGTYWCGVWRAGFDTYIKVKLTIQAKASLHPHNPTKTYKHPQIYTQLHQQYIQTPSTTASKITRYSRTDDITLSPSATASVNTTVYILYAGGGLLIAVIVFAVGLVAVHQHRKNVKTSASITLPNESKAEQDDCIYENEAPKTNSTPMKPINRTMTRQVQNRFGIAITREINKHGYSGKHIVITCSHERALKNIKYFCKDPCTYKTGVLVSSDQSFNGKYSLEDFGNGTFTVNIIDLQESDSGIYWCEVKRFVKDTYDKVILTVSKGKNDKFSLMYFHFFFLVVFICLFSHIDPNENITIFTQTCLESYTMTPAAHSDSSSITASLTSRDSRPDALKLSTLVTVSAHSSIYVVGGLVIAATLFLVGLATVHQCRKRVDSSETTSVNRNNTCEEVEENSTEMKSTDETEGHSVSVYQTLNLRMVHSTTDAISKEGYSEGNITITCSHRWAANNRKYFCRDPCGHLDILVKSDQTPTGRYTLKDSGDGTVTVHITHLQESDSGIYWCAVDRFGFDTFENVKLTVFKGAEHRITSSSADNIFPVPLYYIPYIVAGLAILVIICVLGLVTVCQCRKRINKSRCVTATSTYNSHHSEEANGVYRNATDDRPYATIKKSSTMSKDESQSDPVYQNLHFNTTQEEAIYGNL</sequence>
<dbReference type="InterPro" id="IPR050671">
    <property type="entry name" value="CD300_family_receptors"/>
</dbReference>
<evidence type="ECO:0000259" key="6">
    <source>
        <dbReference type="SMART" id="SM00409"/>
    </source>
</evidence>
<accession>A0ABQ8N1H0</accession>
<protein>
    <submittedName>
        <fullName evidence="7">CMRF35-like molecule 7</fullName>
    </submittedName>
</protein>
<feature type="region of interest" description="Disordered" evidence="4">
    <location>
        <begin position="444"/>
        <end position="470"/>
    </location>
</feature>
<dbReference type="Proteomes" id="UP000830375">
    <property type="component" value="Unassembled WGS sequence"/>
</dbReference>
<comment type="subcellular location">
    <subcellularLocation>
        <location evidence="1">Membrane</location>
    </subcellularLocation>
</comment>
<feature type="domain" description="Immunoglobulin" evidence="6">
    <location>
        <begin position="15"/>
        <end position="84"/>
    </location>
</feature>
<name>A0ABQ8N1H0_LABRO</name>
<keyword evidence="2 5" id="KW-0812">Transmembrane</keyword>
<dbReference type="Gene3D" id="2.60.40.10">
    <property type="entry name" value="Immunoglobulins"/>
    <property type="match status" value="3"/>
</dbReference>
<feature type="domain" description="Immunoglobulin" evidence="6">
    <location>
        <begin position="230"/>
        <end position="325"/>
    </location>
</feature>
<dbReference type="InterPro" id="IPR003599">
    <property type="entry name" value="Ig_sub"/>
</dbReference>
<dbReference type="Pfam" id="PF07686">
    <property type="entry name" value="V-set"/>
    <property type="match status" value="3"/>
</dbReference>
<feature type="transmembrane region" description="Helical" evidence="5">
    <location>
        <begin position="334"/>
        <end position="352"/>
    </location>
</feature>
<evidence type="ECO:0000256" key="3">
    <source>
        <dbReference type="ARBA" id="ARBA00023136"/>
    </source>
</evidence>
<comment type="caution">
    <text evidence="7">The sequence shown here is derived from an EMBL/GenBank/DDBJ whole genome shotgun (WGS) entry which is preliminary data.</text>
</comment>
<keyword evidence="3 5" id="KW-0472">Membrane</keyword>
<evidence type="ECO:0000256" key="4">
    <source>
        <dbReference type="SAM" id="MobiDB-lite"/>
    </source>
</evidence>